<comment type="cofactor">
    <cofactor evidence="1">
        <name>FMN</name>
        <dbReference type="ChEBI" id="CHEBI:58210"/>
    </cofactor>
</comment>
<reference evidence="7 8" key="1">
    <citation type="submission" date="2021-07" db="EMBL/GenBank/DDBJ databases">
        <authorList>
            <person name="So Y."/>
        </authorList>
    </citation>
    <scope>NUCLEOTIDE SEQUENCE [LARGE SCALE GENOMIC DNA]</scope>
    <source>
        <strain evidence="7 8">HJA6</strain>
    </source>
</reference>
<evidence type="ECO:0000259" key="6">
    <source>
        <dbReference type="Pfam" id="PF00881"/>
    </source>
</evidence>
<dbReference type="Pfam" id="PF00881">
    <property type="entry name" value="Nitroreductase"/>
    <property type="match status" value="1"/>
</dbReference>
<evidence type="ECO:0000313" key="8">
    <source>
        <dbReference type="Proteomes" id="UP001196565"/>
    </source>
</evidence>
<evidence type="ECO:0000313" key="7">
    <source>
        <dbReference type="EMBL" id="MBW6397227.1"/>
    </source>
</evidence>
<dbReference type="CDD" id="cd02136">
    <property type="entry name" value="PnbA_NfnB-like"/>
    <property type="match status" value="1"/>
</dbReference>
<keyword evidence="4" id="KW-0288">FMN</keyword>
<comment type="similarity">
    <text evidence="2">Belongs to the nitroreductase family.</text>
</comment>
<accession>A0ABS7A4J0</accession>
<keyword evidence="5" id="KW-0560">Oxidoreductase</keyword>
<evidence type="ECO:0000256" key="1">
    <source>
        <dbReference type="ARBA" id="ARBA00001917"/>
    </source>
</evidence>
<keyword evidence="8" id="KW-1185">Reference proteome</keyword>
<gene>
    <name evidence="7" type="ORF">KPL78_05165</name>
</gene>
<keyword evidence="3" id="KW-0285">Flavoprotein</keyword>
<proteinExistence type="inferred from homology"/>
<feature type="domain" description="Nitroreductase" evidence="6">
    <location>
        <begin position="10"/>
        <end position="199"/>
    </location>
</feature>
<evidence type="ECO:0000256" key="4">
    <source>
        <dbReference type="ARBA" id="ARBA00022643"/>
    </source>
</evidence>
<dbReference type="InterPro" id="IPR029479">
    <property type="entry name" value="Nitroreductase"/>
</dbReference>
<evidence type="ECO:0000256" key="3">
    <source>
        <dbReference type="ARBA" id="ARBA00022630"/>
    </source>
</evidence>
<evidence type="ECO:0000256" key="2">
    <source>
        <dbReference type="ARBA" id="ARBA00007118"/>
    </source>
</evidence>
<dbReference type="PANTHER" id="PTHR43673">
    <property type="entry name" value="NAD(P)H NITROREDUCTASE YDGI-RELATED"/>
    <property type="match status" value="1"/>
</dbReference>
<sequence length="226" mass="25113">MSTDPVAAAITSRRSIRAFLPTPVPRADVEHLLDIAARAPSGTNMQPWRGYALTGEPLKRLSAALAAAHDAHAPTEAEYRYYPEHFPEPYLSRRRKVGWDLYGLLGIARGEAAKMHRQHARNYAFFDAPVGIIFTIDRRLEIGSWLDYGFFLGNLTAAARGMGLDTCPQAAFAPHHRVIRDHLPIPEEEVVVCGMALGHADPAAPENSLMTDRVPAREFCRFLGWD</sequence>
<dbReference type="SUPFAM" id="SSF55469">
    <property type="entry name" value="FMN-dependent nitroreductase-like"/>
    <property type="match status" value="1"/>
</dbReference>
<evidence type="ECO:0000256" key="5">
    <source>
        <dbReference type="ARBA" id="ARBA00023002"/>
    </source>
</evidence>
<dbReference type="InterPro" id="IPR000415">
    <property type="entry name" value="Nitroreductase-like"/>
</dbReference>
<dbReference type="Proteomes" id="UP001196565">
    <property type="component" value="Unassembled WGS sequence"/>
</dbReference>
<dbReference type="EMBL" id="JAHYBZ010000002">
    <property type="protein sequence ID" value="MBW6397227.1"/>
    <property type="molecule type" value="Genomic_DNA"/>
</dbReference>
<dbReference type="Gene3D" id="3.40.109.10">
    <property type="entry name" value="NADH Oxidase"/>
    <property type="match status" value="1"/>
</dbReference>
<dbReference type="RefSeq" id="WP_219761854.1">
    <property type="nucleotide sequence ID" value="NZ_JAHYBZ010000002.1"/>
</dbReference>
<comment type="caution">
    <text evidence="7">The sequence shown here is derived from an EMBL/GenBank/DDBJ whole genome shotgun (WGS) entry which is preliminary data.</text>
</comment>
<protein>
    <submittedName>
        <fullName evidence="7">Nitroreductase</fullName>
    </submittedName>
</protein>
<organism evidence="7 8">
    <name type="scientific">Roseomonas alba</name>
    <dbReference type="NCBI Taxonomy" id="2846776"/>
    <lineage>
        <taxon>Bacteria</taxon>
        <taxon>Pseudomonadati</taxon>
        <taxon>Pseudomonadota</taxon>
        <taxon>Alphaproteobacteria</taxon>
        <taxon>Acetobacterales</taxon>
        <taxon>Roseomonadaceae</taxon>
        <taxon>Roseomonas</taxon>
    </lineage>
</organism>
<name>A0ABS7A4J0_9PROT</name>
<dbReference type="PANTHER" id="PTHR43673:SF2">
    <property type="entry name" value="NITROREDUCTASE"/>
    <property type="match status" value="1"/>
</dbReference>